<reference evidence="5 8" key="2">
    <citation type="submission" date="2023-11" db="EMBL/GenBank/DDBJ databases">
        <title>MicrobeMod: A computational toolkit for identifying prokaryotic methylation and restriction-modification with nanopore sequencing.</title>
        <authorList>
            <person name="Crits-Christoph A."/>
            <person name="Kang S.C."/>
            <person name="Lee H."/>
            <person name="Ostrov N."/>
        </authorList>
    </citation>
    <scope>NUCLEOTIDE SEQUENCE [LARGE SCALE GENOMIC DNA]</scope>
    <source>
        <strain evidence="5 8">ATCC BAA-571</strain>
    </source>
</reference>
<evidence type="ECO:0000256" key="2">
    <source>
        <dbReference type="ARBA" id="ARBA00022729"/>
    </source>
</evidence>
<dbReference type="InterPro" id="IPR001638">
    <property type="entry name" value="Solute-binding_3/MltF_N"/>
</dbReference>
<dbReference type="Gene3D" id="3.40.190.10">
    <property type="entry name" value="Periplasmic binding protein-like II"/>
    <property type="match status" value="2"/>
</dbReference>
<protein>
    <submittedName>
        <fullName evidence="6">Polar amino acid transport system substrate-binding protein</fullName>
    </submittedName>
    <submittedName>
        <fullName evidence="5">Transporter substrate-binding domain-containing protein</fullName>
    </submittedName>
</protein>
<dbReference type="PANTHER" id="PTHR35936">
    <property type="entry name" value="MEMBRANE-BOUND LYTIC MUREIN TRANSGLYCOSYLASE F"/>
    <property type="match status" value="1"/>
</dbReference>
<evidence type="ECO:0000259" key="4">
    <source>
        <dbReference type="Pfam" id="PF00497"/>
    </source>
</evidence>
<name>A0A1G6UUD3_9GAMM</name>
<dbReference type="Proteomes" id="UP000182413">
    <property type="component" value="Unassembled WGS sequence"/>
</dbReference>
<evidence type="ECO:0000313" key="8">
    <source>
        <dbReference type="Proteomes" id="UP001278050"/>
    </source>
</evidence>
<feature type="domain" description="Solute-binding protein family 3/N-terminal" evidence="4">
    <location>
        <begin position="27"/>
        <end position="238"/>
    </location>
</feature>
<dbReference type="EMBL" id="JAWXXP010000001">
    <property type="protein sequence ID" value="MDX5991629.1"/>
    <property type="molecule type" value="Genomic_DNA"/>
</dbReference>
<sequence>MRYAFVLLVLLFGSAQAAEQVRLTNGEWPPYLGKTLPHHGVASRIVAEAFALQGVEVQWEFHPWIRSLKMAEQGLRDGSAVWLANPEREQRFHISEPVVESGYYLFHRKAHAFDWDDLKDLRGLRIAGTRGYDYGEAFERAEAAGELKVMRLTSDEQGLRQLLAGRIDLFPVDKVVGFDLLYQKFSATERQRLSFHRKPLRSDSLHLLLSREVPGNAELMQRFNRGLKQLRDSGKVSQYLLEIQQPLSLSH</sequence>
<dbReference type="PANTHER" id="PTHR35936:SF25">
    <property type="entry name" value="ABC TRANSPORTER SUBSTRATE-BINDING PROTEIN"/>
    <property type="match status" value="1"/>
</dbReference>
<organism evidence="6 7">
    <name type="scientific">Ectopseudomonas alcaliphila</name>
    <dbReference type="NCBI Taxonomy" id="101564"/>
    <lineage>
        <taxon>Bacteria</taxon>
        <taxon>Pseudomonadati</taxon>
        <taxon>Pseudomonadota</taxon>
        <taxon>Gammaproteobacteria</taxon>
        <taxon>Pseudomonadales</taxon>
        <taxon>Pseudomonadaceae</taxon>
        <taxon>Ectopseudomonas</taxon>
    </lineage>
</organism>
<evidence type="ECO:0000313" key="7">
    <source>
        <dbReference type="Proteomes" id="UP000182413"/>
    </source>
</evidence>
<dbReference type="EMBL" id="FNAE01000001">
    <property type="protein sequence ID" value="SDD44903.1"/>
    <property type="molecule type" value="Genomic_DNA"/>
</dbReference>
<reference evidence="6 7" key="1">
    <citation type="submission" date="2016-10" db="EMBL/GenBank/DDBJ databases">
        <authorList>
            <person name="de Groot N.N."/>
        </authorList>
    </citation>
    <scope>NUCLEOTIDE SEQUENCE [LARGE SCALE GENOMIC DNA]</scope>
    <source>
        <strain evidence="6 7">JCM 10630</strain>
    </source>
</reference>
<comment type="similarity">
    <text evidence="1">Belongs to the bacterial solute-binding protein 3 family.</text>
</comment>
<keyword evidence="2 3" id="KW-0732">Signal</keyword>
<dbReference type="Pfam" id="PF00497">
    <property type="entry name" value="SBP_bac_3"/>
    <property type="match status" value="1"/>
</dbReference>
<evidence type="ECO:0000313" key="5">
    <source>
        <dbReference type="EMBL" id="MDX5991629.1"/>
    </source>
</evidence>
<proteinExistence type="inferred from homology"/>
<evidence type="ECO:0000256" key="3">
    <source>
        <dbReference type="SAM" id="SignalP"/>
    </source>
</evidence>
<feature type="signal peptide" evidence="3">
    <location>
        <begin position="1"/>
        <end position="17"/>
    </location>
</feature>
<evidence type="ECO:0000313" key="6">
    <source>
        <dbReference type="EMBL" id="SDD44903.1"/>
    </source>
</evidence>
<evidence type="ECO:0000256" key="1">
    <source>
        <dbReference type="ARBA" id="ARBA00010333"/>
    </source>
</evidence>
<accession>A0A1G6UUD3</accession>
<gene>
    <name evidence="6" type="ORF">SAMN05216575_101583</name>
    <name evidence="5" type="ORF">SIM71_06140</name>
</gene>
<keyword evidence="8" id="KW-1185">Reference proteome</keyword>
<feature type="chain" id="PRO_5010168727" evidence="3">
    <location>
        <begin position="18"/>
        <end position="251"/>
    </location>
</feature>
<dbReference type="OrthoDB" id="5296159at2"/>
<dbReference type="RefSeq" id="WP_074675379.1">
    <property type="nucleotide sequence ID" value="NZ_CBCSET010000001.1"/>
</dbReference>
<dbReference type="Proteomes" id="UP001278050">
    <property type="component" value="Unassembled WGS sequence"/>
</dbReference>
<dbReference type="AlphaFoldDB" id="A0A1G6UUD3"/>
<dbReference type="SUPFAM" id="SSF53850">
    <property type="entry name" value="Periplasmic binding protein-like II"/>
    <property type="match status" value="1"/>
</dbReference>